<feature type="transmembrane region" description="Helical" evidence="9">
    <location>
        <begin position="127"/>
        <end position="146"/>
    </location>
</feature>
<keyword evidence="3" id="KW-1003">Cell membrane</keyword>
<evidence type="ECO:0000313" key="12">
    <source>
        <dbReference type="Proteomes" id="UP000622653"/>
    </source>
</evidence>
<evidence type="ECO:0000256" key="8">
    <source>
        <dbReference type="ARBA" id="ARBA00038436"/>
    </source>
</evidence>
<dbReference type="InterPro" id="IPR055348">
    <property type="entry name" value="DctQ"/>
</dbReference>
<evidence type="ECO:0000256" key="7">
    <source>
        <dbReference type="ARBA" id="ARBA00023136"/>
    </source>
</evidence>
<keyword evidence="6 9" id="KW-1133">Transmembrane helix</keyword>
<dbReference type="RefSeq" id="WP_194562111.1">
    <property type="nucleotide sequence ID" value="NZ_JADKPV010000001.1"/>
</dbReference>
<accession>A0A8J7G9J6</accession>
<comment type="caution">
    <text evidence="11">The sequence shown here is derived from an EMBL/GenBank/DDBJ whole genome shotgun (WGS) entry which is preliminary data.</text>
</comment>
<feature type="transmembrane region" description="Helical" evidence="9">
    <location>
        <begin position="14"/>
        <end position="35"/>
    </location>
</feature>
<sequence length="166" mass="19192">MKKIVSFLDMFEKVMITLFMSIMVVLIFTQVFTRFVLNDAATWTEEASRYLFIWLIFLSIGVAFVEKKHISIDIVMDRLPKVAQVVLQQIVYIMLIGLSIFFLMQGIELVDNMMTFNQKSSILQVPMWAVYASLPVGFLFAVLRLIQASIRLYVTDEEEKEGSETL</sequence>
<dbReference type="InterPro" id="IPR007387">
    <property type="entry name" value="TRAP_DctQ"/>
</dbReference>
<dbReference type="AlphaFoldDB" id="A0A8J7G9J6"/>
<evidence type="ECO:0000256" key="4">
    <source>
        <dbReference type="ARBA" id="ARBA00022519"/>
    </source>
</evidence>
<keyword evidence="5 9" id="KW-0812">Transmembrane</keyword>
<keyword evidence="7 9" id="KW-0472">Membrane</keyword>
<dbReference type="PANTHER" id="PTHR35011:SF2">
    <property type="entry name" value="2,3-DIKETO-L-GULONATE TRAP TRANSPORTER SMALL PERMEASE PROTEIN YIAM"/>
    <property type="match status" value="1"/>
</dbReference>
<reference evidence="11" key="1">
    <citation type="submission" date="2020-11" db="EMBL/GenBank/DDBJ databases">
        <title>Multidrug resistant novel bacterium Savagea serpentis sp. nov., isolated from the scats of a vine snake (Ahaetulla nasuta).</title>
        <authorList>
            <person name="Venkata Ramana V."/>
            <person name="Vikas Patil S."/>
            <person name="Yogita Lugani V."/>
        </authorList>
    </citation>
    <scope>NUCLEOTIDE SEQUENCE</scope>
    <source>
        <strain evidence="11">SN6</strain>
    </source>
</reference>
<dbReference type="Pfam" id="PF04290">
    <property type="entry name" value="DctQ"/>
    <property type="match status" value="1"/>
</dbReference>
<evidence type="ECO:0000256" key="2">
    <source>
        <dbReference type="ARBA" id="ARBA00022448"/>
    </source>
</evidence>
<evidence type="ECO:0000256" key="6">
    <source>
        <dbReference type="ARBA" id="ARBA00022989"/>
    </source>
</evidence>
<keyword evidence="12" id="KW-1185">Reference proteome</keyword>
<comment type="subcellular location">
    <subcellularLocation>
        <location evidence="1">Cell inner membrane</location>
        <topology evidence="1">Multi-pass membrane protein</topology>
    </subcellularLocation>
</comment>
<feature type="transmembrane region" description="Helical" evidence="9">
    <location>
        <begin position="86"/>
        <end position="107"/>
    </location>
</feature>
<protein>
    <submittedName>
        <fullName evidence="11">TRAP transporter small permease</fullName>
    </submittedName>
</protein>
<proteinExistence type="inferred from homology"/>
<evidence type="ECO:0000256" key="5">
    <source>
        <dbReference type="ARBA" id="ARBA00022692"/>
    </source>
</evidence>
<evidence type="ECO:0000256" key="3">
    <source>
        <dbReference type="ARBA" id="ARBA00022475"/>
    </source>
</evidence>
<feature type="transmembrane region" description="Helical" evidence="9">
    <location>
        <begin position="47"/>
        <end position="65"/>
    </location>
</feature>
<evidence type="ECO:0000256" key="1">
    <source>
        <dbReference type="ARBA" id="ARBA00004429"/>
    </source>
</evidence>
<gene>
    <name evidence="11" type="ORF">IRY55_04835</name>
</gene>
<dbReference type="GO" id="GO:0022857">
    <property type="term" value="F:transmembrane transporter activity"/>
    <property type="evidence" value="ECO:0007669"/>
    <property type="project" value="TreeGrafter"/>
</dbReference>
<evidence type="ECO:0000313" key="11">
    <source>
        <dbReference type="EMBL" id="MBF4500684.1"/>
    </source>
</evidence>
<comment type="similarity">
    <text evidence="8">Belongs to the TRAP transporter small permease family.</text>
</comment>
<keyword evidence="2" id="KW-0813">Transport</keyword>
<feature type="domain" description="Tripartite ATP-independent periplasmic transporters DctQ component" evidence="10">
    <location>
        <begin position="23"/>
        <end position="152"/>
    </location>
</feature>
<dbReference type="Proteomes" id="UP000622653">
    <property type="component" value="Unassembled WGS sequence"/>
</dbReference>
<evidence type="ECO:0000256" key="9">
    <source>
        <dbReference type="SAM" id="Phobius"/>
    </source>
</evidence>
<organism evidence="11 12">
    <name type="scientific">Savagea serpentis</name>
    <dbReference type="NCBI Taxonomy" id="2785297"/>
    <lineage>
        <taxon>Bacteria</taxon>
        <taxon>Bacillati</taxon>
        <taxon>Bacillota</taxon>
        <taxon>Bacilli</taxon>
        <taxon>Bacillales</taxon>
        <taxon>Caryophanaceae</taxon>
        <taxon>Savagea</taxon>
    </lineage>
</organism>
<dbReference type="GO" id="GO:0005886">
    <property type="term" value="C:plasma membrane"/>
    <property type="evidence" value="ECO:0007669"/>
    <property type="project" value="UniProtKB-SubCell"/>
</dbReference>
<name>A0A8J7G9J6_9BACL</name>
<dbReference type="GO" id="GO:0015740">
    <property type="term" value="P:C4-dicarboxylate transport"/>
    <property type="evidence" value="ECO:0007669"/>
    <property type="project" value="TreeGrafter"/>
</dbReference>
<dbReference type="PANTHER" id="PTHR35011">
    <property type="entry name" value="2,3-DIKETO-L-GULONATE TRAP TRANSPORTER SMALL PERMEASE PROTEIN YIAM"/>
    <property type="match status" value="1"/>
</dbReference>
<dbReference type="EMBL" id="JADKPV010000001">
    <property type="protein sequence ID" value="MBF4500684.1"/>
    <property type="molecule type" value="Genomic_DNA"/>
</dbReference>
<evidence type="ECO:0000259" key="10">
    <source>
        <dbReference type="Pfam" id="PF04290"/>
    </source>
</evidence>
<keyword evidence="4" id="KW-0997">Cell inner membrane</keyword>